<protein>
    <submittedName>
        <fullName evidence="1">Uncharacterized protein</fullName>
    </submittedName>
</protein>
<dbReference type="Proteomes" id="UP000324800">
    <property type="component" value="Unassembled WGS sequence"/>
</dbReference>
<proteinExistence type="predicted"/>
<comment type="caution">
    <text evidence="1">The sequence shown here is derived from an EMBL/GenBank/DDBJ whole genome shotgun (WGS) entry which is preliminary data.</text>
</comment>
<name>A0A5J4XBA4_9EUKA</name>
<dbReference type="AlphaFoldDB" id="A0A5J4XBA4"/>
<gene>
    <name evidence="1" type="ORF">EZS28_000707</name>
</gene>
<evidence type="ECO:0000313" key="1">
    <source>
        <dbReference type="EMBL" id="KAA6403769.1"/>
    </source>
</evidence>
<sequence>MFDEIVVLIILNDCDVGLIFNFDKKPLRLSETLSTYPFTVGRAQRAFYCCSTEAQNCKTQWHAVRTGPKYHLKQTKH</sequence>
<organism evidence="1 2">
    <name type="scientific">Streblomastix strix</name>
    <dbReference type="NCBI Taxonomy" id="222440"/>
    <lineage>
        <taxon>Eukaryota</taxon>
        <taxon>Metamonada</taxon>
        <taxon>Preaxostyla</taxon>
        <taxon>Oxymonadida</taxon>
        <taxon>Streblomastigidae</taxon>
        <taxon>Streblomastix</taxon>
    </lineage>
</organism>
<accession>A0A5J4XBA4</accession>
<dbReference type="EMBL" id="SNRW01000063">
    <property type="protein sequence ID" value="KAA6403769.1"/>
    <property type="molecule type" value="Genomic_DNA"/>
</dbReference>
<reference evidence="1 2" key="1">
    <citation type="submission" date="2019-03" db="EMBL/GenBank/DDBJ databases">
        <title>Single cell metagenomics reveals metabolic interactions within the superorganism composed of flagellate Streblomastix strix and complex community of Bacteroidetes bacteria on its surface.</title>
        <authorList>
            <person name="Treitli S.C."/>
            <person name="Kolisko M."/>
            <person name="Husnik F."/>
            <person name="Keeling P."/>
            <person name="Hampl V."/>
        </authorList>
    </citation>
    <scope>NUCLEOTIDE SEQUENCE [LARGE SCALE GENOMIC DNA]</scope>
    <source>
        <strain evidence="1">ST1C</strain>
    </source>
</reference>
<evidence type="ECO:0000313" key="2">
    <source>
        <dbReference type="Proteomes" id="UP000324800"/>
    </source>
</evidence>